<dbReference type="Pfam" id="PF04932">
    <property type="entry name" value="Wzy_C"/>
    <property type="match status" value="1"/>
</dbReference>
<feature type="transmembrane region" description="Helical" evidence="6">
    <location>
        <begin position="107"/>
        <end position="128"/>
    </location>
</feature>
<evidence type="ECO:0000313" key="9">
    <source>
        <dbReference type="Proteomes" id="UP000660885"/>
    </source>
</evidence>
<keyword evidence="2 6" id="KW-0812">Transmembrane</keyword>
<organism evidence="8 9">
    <name type="scientific">Belnapia arida</name>
    <dbReference type="NCBI Taxonomy" id="2804533"/>
    <lineage>
        <taxon>Bacteria</taxon>
        <taxon>Pseudomonadati</taxon>
        <taxon>Pseudomonadota</taxon>
        <taxon>Alphaproteobacteria</taxon>
        <taxon>Acetobacterales</taxon>
        <taxon>Roseomonadaceae</taxon>
        <taxon>Belnapia</taxon>
    </lineage>
</organism>
<dbReference type="InterPro" id="IPR007016">
    <property type="entry name" value="O-antigen_ligase-rel_domated"/>
</dbReference>
<evidence type="ECO:0000256" key="2">
    <source>
        <dbReference type="ARBA" id="ARBA00022692"/>
    </source>
</evidence>
<proteinExistence type="predicted"/>
<keyword evidence="9" id="KW-1185">Reference proteome</keyword>
<dbReference type="RefSeq" id="WP_202834392.1">
    <property type="nucleotide sequence ID" value="NZ_JAETWB010000022.1"/>
</dbReference>
<feature type="domain" description="O-antigen ligase-related" evidence="7">
    <location>
        <begin position="239"/>
        <end position="377"/>
    </location>
</feature>
<evidence type="ECO:0000256" key="6">
    <source>
        <dbReference type="SAM" id="Phobius"/>
    </source>
</evidence>
<reference evidence="8 9" key="1">
    <citation type="submission" date="2021-01" db="EMBL/GenBank/DDBJ databases">
        <title>Belnapia mucosa sp. nov. and Belnapia arida sp. nov., isolated from the Tabernas Desert (Almeria, Spain).</title>
        <authorList>
            <person name="Molina-Menor E."/>
            <person name="Vidal-Verdu A."/>
            <person name="Calonge A."/>
            <person name="Satari L."/>
            <person name="Pereto J."/>
            <person name="Porcar M."/>
        </authorList>
    </citation>
    <scope>NUCLEOTIDE SEQUENCE [LARGE SCALE GENOMIC DNA]</scope>
    <source>
        <strain evidence="8 9">T18</strain>
    </source>
</reference>
<feature type="transmembrane region" description="Helical" evidence="6">
    <location>
        <begin position="276"/>
        <end position="294"/>
    </location>
</feature>
<feature type="transmembrane region" description="Helical" evidence="6">
    <location>
        <begin position="229"/>
        <end position="248"/>
    </location>
</feature>
<accession>A0ABS1U923</accession>
<feature type="transmembrane region" description="Helical" evidence="6">
    <location>
        <begin position="140"/>
        <end position="157"/>
    </location>
</feature>
<feature type="transmembrane region" description="Helical" evidence="6">
    <location>
        <begin position="205"/>
        <end position="222"/>
    </location>
</feature>
<dbReference type="EMBL" id="JAETWB010000022">
    <property type="protein sequence ID" value="MBL6081171.1"/>
    <property type="molecule type" value="Genomic_DNA"/>
</dbReference>
<evidence type="ECO:0000256" key="5">
    <source>
        <dbReference type="SAM" id="MobiDB-lite"/>
    </source>
</evidence>
<dbReference type="InterPro" id="IPR051533">
    <property type="entry name" value="WaaL-like"/>
</dbReference>
<keyword evidence="3 6" id="KW-1133">Transmembrane helix</keyword>
<comment type="caution">
    <text evidence="8">The sequence shown here is derived from an EMBL/GenBank/DDBJ whole genome shotgun (WGS) entry which is preliminary data.</text>
</comment>
<evidence type="ECO:0000256" key="3">
    <source>
        <dbReference type="ARBA" id="ARBA00022989"/>
    </source>
</evidence>
<feature type="transmembrane region" description="Helical" evidence="6">
    <location>
        <begin position="36"/>
        <end position="59"/>
    </location>
</feature>
<comment type="subcellular location">
    <subcellularLocation>
        <location evidence="1">Membrane</location>
        <topology evidence="1">Multi-pass membrane protein</topology>
    </subcellularLocation>
</comment>
<feature type="compositionally biased region" description="Low complexity" evidence="5">
    <location>
        <begin position="482"/>
        <end position="495"/>
    </location>
</feature>
<protein>
    <submittedName>
        <fullName evidence="8">O-antigen ligase family protein</fullName>
    </submittedName>
</protein>
<keyword evidence="4 6" id="KW-0472">Membrane</keyword>
<gene>
    <name evidence="8" type="ORF">JMJ56_24530</name>
</gene>
<name>A0ABS1U923_9PROT</name>
<feature type="compositionally biased region" description="Low complexity" evidence="5">
    <location>
        <begin position="449"/>
        <end position="459"/>
    </location>
</feature>
<feature type="transmembrane region" description="Helical" evidence="6">
    <location>
        <begin position="12"/>
        <end position="29"/>
    </location>
</feature>
<keyword evidence="8" id="KW-0436">Ligase</keyword>
<feature type="transmembrane region" description="Helical" evidence="6">
    <location>
        <begin position="79"/>
        <end position="98"/>
    </location>
</feature>
<sequence>MMGPVARQVSMIALGSLCFVMAGVALLMLNEPRGPLVLIGLACGATASLVLLAQPILALELALMLRLLPNGLYAPELDMLFTVVVNGLLALALGAWVLQALSRREPVIWNPTCVLLGCHIAWCAVTVAWAADPVAARRSLVAYSAGWLLLFLLTNEVRTVRALDSVMRALRFVGWIMIGGGFYAALFSAFEFGERLKVHNVNGNQYGVILIAMLPGVIWPVLRRSGAGHSRYLGLSVIFIVSMLVLVALTGSRGSSLSLLLVLFLFWFWKPVRPWGLVGLVLLCGLTAVAPFVLDSVMTRFETGDGDLGGRSAIWQASFWILQDVLWTGVGTGNGPARLAAYIAAVTSDFRYRVDLPSHNPFLEVGLDAGLLGILLYGATVVSAVLQLVAARSRLAGTGQGLAGYYPLVLVAAIGYFTVWIKGGGLQSDLAFFTILALLIMPSQLRPAPAAAPSTPTPSGKAWKGPWEPGRYPAAIPPALPPVGVGPAAAGHGPPSLGRTTARRGPSR</sequence>
<dbReference type="PANTHER" id="PTHR37422">
    <property type="entry name" value="TEICHURONIC ACID BIOSYNTHESIS PROTEIN TUAE"/>
    <property type="match status" value="1"/>
</dbReference>
<evidence type="ECO:0000313" key="8">
    <source>
        <dbReference type="EMBL" id="MBL6081171.1"/>
    </source>
</evidence>
<feature type="region of interest" description="Disordered" evidence="5">
    <location>
        <begin position="449"/>
        <end position="508"/>
    </location>
</feature>
<dbReference type="GO" id="GO:0016874">
    <property type="term" value="F:ligase activity"/>
    <property type="evidence" value="ECO:0007669"/>
    <property type="project" value="UniProtKB-KW"/>
</dbReference>
<evidence type="ECO:0000256" key="4">
    <source>
        <dbReference type="ARBA" id="ARBA00023136"/>
    </source>
</evidence>
<feature type="transmembrane region" description="Helical" evidence="6">
    <location>
        <begin position="402"/>
        <end position="421"/>
    </location>
</feature>
<evidence type="ECO:0000256" key="1">
    <source>
        <dbReference type="ARBA" id="ARBA00004141"/>
    </source>
</evidence>
<evidence type="ECO:0000259" key="7">
    <source>
        <dbReference type="Pfam" id="PF04932"/>
    </source>
</evidence>
<feature type="transmembrane region" description="Helical" evidence="6">
    <location>
        <begin position="369"/>
        <end position="390"/>
    </location>
</feature>
<feature type="transmembrane region" description="Helical" evidence="6">
    <location>
        <begin position="169"/>
        <end position="190"/>
    </location>
</feature>
<dbReference type="Proteomes" id="UP000660885">
    <property type="component" value="Unassembled WGS sequence"/>
</dbReference>
<dbReference type="PANTHER" id="PTHR37422:SF17">
    <property type="entry name" value="O-ANTIGEN LIGASE"/>
    <property type="match status" value="1"/>
</dbReference>